<dbReference type="AlphaFoldDB" id="A0A2S2CSQ5"/>
<feature type="chain" id="PRO_5015701490" evidence="1">
    <location>
        <begin position="24"/>
        <end position="126"/>
    </location>
</feature>
<evidence type="ECO:0000313" key="3">
    <source>
        <dbReference type="Proteomes" id="UP000245629"/>
    </source>
</evidence>
<proteinExistence type="predicted"/>
<sequence>MHTAARIAFLPPILLSLVVPALSACSYSSIDEAGNRHVVGFVALTIAAPDAAAPASGPVVAGSVVEVTTLGLAAGSSPQGGHLSLGYSREVSGLLRDDALVLGDPLALDRALTPRPAATAAQEPQP</sequence>
<dbReference type="EMBL" id="CP029353">
    <property type="protein sequence ID" value="AWK87499.1"/>
    <property type="molecule type" value="Genomic_DNA"/>
</dbReference>
<dbReference type="OrthoDB" id="9944026at2"/>
<protein>
    <submittedName>
        <fullName evidence="2">Uncharacterized protein</fullName>
    </submittedName>
</protein>
<dbReference type="RefSeq" id="WP_109328718.1">
    <property type="nucleotide sequence ID" value="NZ_CP029353.1"/>
</dbReference>
<organism evidence="2 3">
    <name type="scientific">Azospirillum thermophilum</name>
    <dbReference type="NCBI Taxonomy" id="2202148"/>
    <lineage>
        <taxon>Bacteria</taxon>
        <taxon>Pseudomonadati</taxon>
        <taxon>Pseudomonadota</taxon>
        <taxon>Alphaproteobacteria</taxon>
        <taxon>Rhodospirillales</taxon>
        <taxon>Azospirillaceae</taxon>
        <taxon>Azospirillum</taxon>
    </lineage>
</organism>
<evidence type="ECO:0000256" key="1">
    <source>
        <dbReference type="SAM" id="SignalP"/>
    </source>
</evidence>
<keyword evidence="3" id="KW-1185">Reference proteome</keyword>
<feature type="signal peptide" evidence="1">
    <location>
        <begin position="1"/>
        <end position="23"/>
    </location>
</feature>
<accession>A0A2S2CSQ5</accession>
<reference evidence="3" key="1">
    <citation type="submission" date="2018-05" db="EMBL/GenBank/DDBJ databases">
        <title>Azospirillum thermophila sp. nov., a novel isolated from hot spring.</title>
        <authorList>
            <person name="Zhao Z."/>
        </authorList>
    </citation>
    <scope>NUCLEOTIDE SEQUENCE [LARGE SCALE GENOMIC DNA]</scope>
    <source>
        <strain evidence="3">CFH 70021</strain>
    </source>
</reference>
<dbReference type="PROSITE" id="PS51257">
    <property type="entry name" value="PROKAR_LIPOPROTEIN"/>
    <property type="match status" value="1"/>
</dbReference>
<evidence type="ECO:0000313" key="2">
    <source>
        <dbReference type="EMBL" id="AWK87499.1"/>
    </source>
</evidence>
<dbReference type="Proteomes" id="UP000245629">
    <property type="component" value="Chromosome 2"/>
</dbReference>
<keyword evidence="1" id="KW-0732">Signal</keyword>
<gene>
    <name evidence="2" type="ORF">DEW08_15875</name>
</gene>
<name>A0A2S2CSQ5_9PROT</name>
<dbReference type="KEGG" id="azz:DEW08_15875"/>